<protein>
    <submittedName>
        <fullName evidence="1">Uncharacterized protein</fullName>
    </submittedName>
</protein>
<proteinExistence type="predicted"/>
<gene>
    <name evidence="1" type="ORF">S12H4_46867</name>
</gene>
<evidence type="ECO:0000313" key="1">
    <source>
        <dbReference type="EMBL" id="GAJ05953.1"/>
    </source>
</evidence>
<feature type="non-terminal residue" evidence="1">
    <location>
        <position position="1"/>
    </location>
</feature>
<organism evidence="1">
    <name type="scientific">marine sediment metagenome</name>
    <dbReference type="NCBI Taxonomy" id="412755"/>
    <lineage>
        <taxon>unclassified sequences</taxon>
        <taxon>metagenomes</taxon>
        <taxon>ecological metagenomes</taxon>
    </lineage>
</organism>
<dbReference type="SUPFAM" id="SSF56349">
    <property type="entry name" value="DNA breaking-rejoining enzymes"/>
    <property type="match status" value="1"/>
</dbReference>
<dbReference type="InterPro" id="IPR011010">
    <property type="entry name" value="DNA_brk_join_enz"/>
</dbReference>
<comment type="caution">
    <text evidence="1">The sequence shown here is derived from an EMBL/GenBank/DDBJ whole genome shotgun (WGS) entry which is preliminary data.</text>
</comment>
<dbReference type="GO" id="GO:0003677">
    <property type="term" value="F:DNA binding"/>
    <property type="evidence" value="ECO:0007669"/>
    <property type="project" value="InterPro"/>
</dbReference>
<accession>X1TKY0</accession>
<sequence>QEHLGHQAISTTMRYRKVAGEEHKEWYDKLWNKEDTG</sequence>
<dbReference type="AlphaFoldDB" id="X1TKY0"/>
<reference evidence="1" key="1">
    <citation type="journal article" date="2014" name="Front. Microbiol.">
        <title>High frequency of phylogenetically diverse reductive dehalogenase-homologous genes in deep subseafloor sedimentary metagenomes.</title>
        <authorList>
            <person name="Kawai M."/>
            <person name="Futagami T."/>
            <person name="Toyoda A."/>
            <person name="Takaki Y."/>
            <person name="Nishi S."/>
            <person name="Hori S."/>
            <person name="Arai W."/>
            <person name="Tsubouchi T."/>
            <person name="Morono Y."/>
            <person name="Uchiyama I."/>
            <person name="Ito T."/>
            <person name="Fujiyama A."/>
            <person name="Inagaki F."/>
            <person name="Takami H."/>
        </authorList>
    </citation>
    <scope>NUCLEOTIDE SEQUENCE</scope>
    <source>
        <strain evidence="1">Expedition CK06-06</strain>
    </source>
</reference>
<dbReference type="EMBL" id="BARW01029117">
    <property type="protein sequence ID" value="GAJ05953.1"/>
    <property type="molecule type" value="Genomic_DNA"/>
</dbReference>
<name>X1TKY0_9ZZZZ</name>